<name>A0A0M3AR02_9SPHN</name>
<dbReference type="EMBL" id="LBIC01000003">
    <property type="protein sequence ID" value="KKW92642.1"/>
    <property type="molecule type" value="Genomic_DNA"/>
</dbReference>
<gene>
    <name evidence="1" type="ORF">YP76_06815</name>
</gene>
<dbReference type="RefSeq" id="WP_046762858.1">
    <property type="nucleotide sequence ID" value="NZ_LBIC01000003.1"/>
</dbReference>
<protein>
    <submittedName>
        <fullName evidence="1">Uncharacterized protein</fullName>
    </submittedName>
</protein>
<dbReference type="STRING" id="56193.YP76_06815"/>
<dbReference type="PATRIC" id="fig|56193.3.peg.1405"/>
<comment type="caution">
    <text evidence="1">The sequence shown here is derived from an EMBL/GenBank/DDBJ whole genome shotgun (WGS) entry which is preliminary data.</text>
</comment>
<dbReference type="AlphaFoldDB" id="A0A0M3AR02"/>
<proteinExistence type="predicted"/>
<evidence type="ECO:0000313" key="1">
    <source>
        <dbReference type="EMBL" id="KKW92642.1"/>
    </source>
</evidence>
<accession>A0A0M3AR02</accession>
<organism evidence="1 2">
    <name type="scientific">Sphingobium chungbukense</name>
    <dbReference type="NCBI Taxonomy" id="56193"/>
    <lineage>
        <taxon>Bacteria</taxon>
        <taxon>Pseudomonadati</taxon>
        <taxon>Pseudomonadota</taxon>
        <taxon>Alphaproteobacteria</taxon>
        <taxon>Sphingomonadales</taxon>
        <taxon>Sphingomonadaceae</taxon>
        <taxon>Sphingobium</taxon>
    </lineage>
</organism>
<keyword evidence="2" id="KW-1185">Reference proteome</keyword>
<sequence>MTTDIIAALEDLTRPIVGIENRTAQEAFDIMADRVRSKFAALSTSPAGQDGVARGEDHGWVMYGPDGNWHWANTKDLHECIDDQRPASLLEKLLFNSIGNRWPELSAAPAGQEAETLAQKQAREVMNPGFGSAMAASGGQSYNVLSSVEPAGNGREVLPDCITNGDVEAWIFSHQDKDADMEAARMALFRFRSSLSSAQPAVTEENGGHCYCWCHPNAGTIGCSPCCDAEDNYLPPSKRDPALSSVEPAGNGREAVENAFIAGWEAQKAGRSFAAAMNDHIPALSSPPAADQEAVKCKWCNDTGWTIGNGTVREGCLSCDAQINMVRATHPAPALDGVRAADIERIIKEQMREWWDEICADTGCHPLDFERRGKALWYDERHWTQAVAKYAAQKIAALSSPSEGRLREAASIIEQFVKYLGDDPWHMVGKARDFLAGISTPLSHDAEGLRGWQPIETAPVDGTEIMLAIPKITSGYFVHIGWYSKNDAFPWRFIDTFSTEPHGCCDDEDEDRTPVNGARYDARMLWQPLPATPATSTERGR</sequence>
<dbReference type="Proteomes" id="UP000033874">
    <property type="component" value="Unassembled WGS sequence"/>
</dbReference>
<reference evidence="1 2" key="1">
    <citation type="submission" date="2015-04" db="EMBL/GenBank/DDBJ databases">
        <title>Genome sequence of aromatic hydrocarbons-degrading Sphingobium chungbukense DJ77.</title>
        <authorList>
            <person name="Kim Y.-C."/>
            <person name="Chae J.-C."/>
        </authorList>
    </citation>
    <scope>NUCLEOTIDE SEQUENCE [LARGE SCALE GENOMIC DNA]</scope>
    <source>
        <strain evidence="1 2">DJ77</strain>
    </source>
</reference>
<evidence type="ECO:0000313" key="2">
    <source>
        <dbReference type="Proteomes" id="UP000033874"/>
    </source>
</evidence>